<dbReference type="PANTHER" id="PTHR48145">
    <property type="entry name" value="NUCLEAR ENVELOPE-ASSOCIATED PROTEIN 1"/>
    <property type="match status" value="1"/>
</dbReference>
<reference evidence="2" key="1">
    <citation type="submission" date="2021-01" db="EMBL/GenBank/DDBJ databases">
        <title>Adiantum capillus-veneris genome.</title>
        <authorList>
            <person name="Fang Y."/>
            <person name="Liao Q."/>
        </authorList>
    </citation>
    <scope>NUCLEOTIDE SEQUENCE</scope>
    <source>
        <strain evidence="2">H3</strain>
        <tissue evidence="2">Leaf</tissue>
    </source>
</reference>
<dbReference type="InterPro" id="IPR049932">
    <property type="entry name" value="NEAP1-4"/>
</dbReference>
<protein>
    <submittedName>
        <fullName evidence="2">Uncharacterized protein</fullName>
    </submittedName>
</protein>
<evidence type="ECO:0000313" key="3">
    <source>
        <dbReference type="Proteomes" id="UP000886520"/>
    </source>
</evidence>
<evidence type="ECO:0000313" key="2">
    <source>
        <dbReference type="EMBL" id="KAI5063000.1"/>
    </source>
</evidence>
<proteinExistence type="predicted"/>
<keyword evidence="1" id="KW-0175">Coiled coil</keyword>
<dbReference type="Proteomes" id="UP000886520">
    <property type="component" value="Chromosome 21"/>
</dbReference>
<dbReference type="AlphaFoldDB" id="A0A9D4U8D2"/>
<dbReference type="OrthoDB" id="1912966at2759"/>
<gene>
    <name evidence="2" type="ORF">GOP47_0021547</name>
</gene>
<evidence type="ECO:0000256" key="1">
    <source>
        <dbReference type="SAM" id="Coils"/>
    </source>
</evidence>
<comment type="caution">
    <text evidence="2">The sequence shown here is derived from an EMBL/GenBank/DDBJ whole genome shotgun (WGS) entry which is preliminary data.</text>
</comment>
<name>A0A9D4U8D2_ADICA</name>
<accession>A0A9D4U8D2</accession>
<dbReference type="PANTHER" id="PTHR48145:SF5">
    <property type="entry name" value="NUCLEAR ENVELOPE-ASSOCIATED PROTEIN 2"/>
    <property type="match status" value="1"/>
</dbReference>
<feature type="coiled-coil region" evidence="1">
    <location>
        <begin position="41"/>
        <end position="82"/>
    </location>
</feature>
<feature type="coiled-coil region" evidence="1">
    <location>
        <begin position="229"/>
        <end position="302"/>
    </location>
</feature>
<organism evidence="2 3">
    <name type="scientific">Adiantum capillus-veneris</name>
    <name type="common">Maidenhair fern</name>
    <dbReference type="NCBI Taxonomy" id="13818"/>
    <lineage>
        <taxon>Eukaryota</taxon>
        <taxon>Viridiplantae</taxon>
        <taxon>Streptophyta</taxon>
        <taxon>Embryophyta</taxon>
        <taxon>Tracheophyta</taxon>
        <taxon>Polypodiopsida</taxon>
        <taxon>Polypodiidae</taxon>
        <taxon>Polypodiales</taxon>
        <taxon>Pteridineae</taxon>
        <taxon>Pteridaceae</taxon>
        <taxon>Vittarioideae</taxon>
        <taxon>Adiantum</taxon>
    </lineage>
</organism>
<sequence>MATLERAHSSMEQNALLKDLYEKKQNIRRIANEVGSMASELRDVRARMAIQEVNLEQETARRQAAEAKAIAMEKELEVLQKSLEERNGQTTSTAAVAEQYLRELVDGRARLGSIRETVETNALSAATAQSQYKVLMKELEIKDEALIEQDAYARKLSQQLLDLQQELHKREGSQKHLKDEVEKMEVEMKLAVAKMINRKDSDLQSSLQDLTMKNAEQLVKHLSVKDEEIVRQREELRLLSAQLKMKARELEVQVDNHRSADQDLKKRVLKLEFWLQQARNQSRKLQRIAERKEKELKDIRARLASQPSVTKHKSSFWGSPKLKIIMSVSAVALFIFAKR</sequence>
<dbReference type="EMBL" id="JABFUD020000021">
    <property type="protein sequence ID" value="KAI5063000.1"/>
    <property type="molecule type" value="Genomic_DNA"/>
</dbReference>
<keyword evidence="3" id="KW-1185">Reference proteome</keyword>